<gene>
    <name evidence="2" type="ORF">FHX34_101438</name>
</gene>
<reference evidence="2 3" key="1">
    <citation type="submission" date="2019-06" db="EMBL/GenBank/DDBJ databases">
        <title>Sequencing the genomes of 1000 actinobacteria strains.</title>
        <authorList>
            <person name="Klenk H.-P."/>
        </authorList>
    </citation>
    <scope>NUCLEOTIDE SEQUENCE [LARGE SCALE GENOMIC DNA]</scope>
    <source>
        <strain evidence="2 3">DSM 43866</strain>
    </source>
</reference>
<name>A0A561WNM7_ACTTI</name>
<evidence type="ECO:0000256" key="1">
    <source>
        <dbReference type="SAM" id="MobiDB-lite"/>
    </source>
</evidence>
<feature type="region of interest" description="Disordered" evidence="1">
    <location>
        <begin position="1"/>
        <end position="83"/>
    </location>
</feature>
<protein>
    <submittedName>
        <fullName evidence="2">Uncharacterized protein</fullName>
    </submittedName>
</protein>
<dbReference type="OrthoDB" id="3298315at2"/>
<evidence type="ECO:0000313" key="2">
    <source>
        <dbReference type="EMBL" id="TWG25469.1"/>
    </source>
</evidence>
<dbReference type="RefSeq" id="WP_122980990.1">
    <property type="nucleotide sequence ID" value="NZ_BOMX01000011.1"/>
</dbReference>
<feature type="compositionally biased region" description="Basic and acidic residues" evidence="1">
    <location>
        <begin position="1"/>
        <end position="15"/>
    </location>
</feature>
<dbReference type="EMBL" id="VIWY01000001">
    <property type="protein sequence ID" value="TWG25469.1"/>
    <property type="molecule type" value="Genomic_DNA"/>
</dbReference>
<accession>A0A561WNM7</accession>
<keyword evidence="3" id="KW-1185">Reference proteome</keyword>
<sequence length="83" mass="8601">MSDSRDDFPQNDPDRAGGLVSDAQGEFVKQHPGGAFDPRAFRPGSHPEAAPGTGGARDDEATPGPPMDGERMAAPGREIDKAG</sequence>
<dbReference type="AlphaFoldDB" id="A0A561WNM7"/>
<proteinExistence type="predicted"/>
<evidence type="ECO:0000313" key="3">
    <source>
        <dbReference type="Proteomes" id="UP000320239"/>
    </source>
</evidence>
<organism evidence="2 3">
    <name type="scientific">Actinoplanes teichomyceticus</name>
    <dbReference type="NCBI Taxonomy" id="1867"/>
    <lineage>
        <taxon>Bacteria</taxon>
        <taxon>Bacillati</taxon>
        <taxon>Actinomycetota</taxon>
        <taxon>Actinomycetes</taxon>
        <taxon>Micromonosporales</taxon>
        <taxon>Micromonosporaceae</taxon>
        <taxon>Actinoplanes</taxon>
    </lineage>
</organism>
<comment type="caution">
    <text evidence="2">The sequence shown here is derived from an EMBL/GenBank/DDBJ whole genome shotgun (WGS) entry which is preliminary data.</text>
</comment>
<dbReference type="Proteomes" id="UP000320239">
    <property type="component" value="Unassembled WGS sequence"/>
</dbReference>